<dbReference type="CDD" id="cd02440">
    <property type="entry name" value="AdoMet_MTases"/>
    <property type="match status" value="1"/>
</dbReference>
<dbReference type="InterPro" id="IPR029063">
    <property type="entry name" value="SAM-dependent_MTases_sf"/>
</dbReference>
<dbReference type="GO" id="GO:0008757">
    <property type="term" value="F:S-adenosylmethionine-dependent methyltransferase activity"/>
    <property type="evidence" value="ECO:0007669"/>
    <property type="project" value="InterPro"/>
</dbReference>
<dbReference type="SUPFAM" id="SSF53335">
    <property type="entry name" value="S-adenosyl-L-methionine-dependent methyltransferases"/>
    <property type="match status" value="1"/>
</dbReference>
<dbReference type="GO" id="GO:0102130">
    <property type="term" value="F:malonyl-CoA methyltransferase activity"/>
    <property type="evidence" value="ECO:0007669"/>
    <property type="project" value="UniProtKB-EC"/>
</dbReference>
<evidence type="ECO:0000313" key="2">
    <source>
        <dbReference type="EMBL" id="SLN37939.1"/>
    </source>
</evidence>
<organism evidence="2 3">
    <name type="scientific">Pseudoruegeria aquimaris</name>
    <dbReference type="NCBI Taxonomy" id="393663"/>
    <lineage>
        <taxon>Bacteria</taxon>
        <taxon>Pseudomonadati</taxon>
        <taxon>Pseudomonadota</taxon>
        <taxon>Alphaproteobacteria</taxon>
        <taxon>Rhodobacterales</taxon>
        <taxon>Roseobacteraceae</taxon>
        <taxon>Pseudoruegeria</taxon>
    </lineage>
</organism>
<name>A0A1Y5SE57_9RHOB</name>
<protein>
    <submittedName>
        <fullName evidence="2">Malonyl-[acyl-carrier protein] O-methyltransferase</fullName>
        <ecNumber evidence="2">2.1.1.197</ecNumber>
    </submittedName>
</protein>
<dbReference type="Proteomes" id="UP000193409">
    <property type="component" value="Unassembled WGS sequence"/>
</dbReference>
<dbReference type="AlphaFoldDB" id="A0A1Y5SE57"/>
<evidence type="ECO:0000259" key="1">
    <source>
        <dbReference type="Pfam" id="PF08241"/>
    </source>
</evidence>
<dbReference type="EC" id="2.1.1.197" evidence="2"/>
<gene>
    <name evidence="2" type="primary">bioC</name>
    <name evidence="2" type="ORF">PSA7680_01849</name>
</gene>
<keyword evidence="2" id="KW-0808">Transferase</keyword>
<dbReference type="OrthoDB" id="9802097at2"/>
<keyword evidence="3" id="KW-1185">Reference proteome</keyword>
<keyword evidence="2" id="KW-0489">Methyltransferase</keyword>
<dbReference type="PANTHER" id="PTHR43861:SF1">
    <property type="entry name" value="TRANS-ACONITATE 2-METHYLTRANSFERASE"/>
    <property type="match status" value="1"/>
</dbReference>
<sequence length="257" mass="27263">MKDCCRRAPDQTRVARSFARGMASYSRSAVAQAQAADHLFTLAQARGLSTAGNIFEFGAGTGFLTRHLATLAPSAFTANDLVPDCADGLRALVPGAAFRFLPGPVENLPFDGPFDVIASASTLQWLFDPAPLLARLYDALAPGGWLLLSAYGPTHFPELRALGLPEGAPGYRDAAGMAALLPAGMEIACAQDQEITLRFDSARAVLRHLRDTGVNGGTGQRWGRADLAAFCAAYEARFGDEGGVRLTYAPSYLVARK</sequence>
<proteinExistence type="predicted"/>
<dbReference type="Pfam" id="PF08241">
    <property type="entry name" value="Methyltransf_11"/>
    <property type="match status" value="1"/>
</dbReference>
<accession>A0A1Y5SE57</accession>
<dbReference type="Gene3D" id="3.40.50.150">
    <property type="entry name" value="Vaccinia Virus protein VP39"/>
    <property type="match status" value="1"/>
</dbReference>
<dbReference type="RefSeq" id="WP_085868412.1">
    <property type="nucleotide sequence ID" value="NZ_FWFQ01000011.1"/>
</dbReference>
<reference evidence="2 3" key="1">
    <citation type="submission" date="2017-03" db="EMBL/GenBank/DDBJ databases">
        <authorList>
            <person name="Afonso C.L."/>
            <person name="Miller P.J."/>
            <person name="Scott M.A."/>
            <person name="Spackman E."/>
            <person name="Goraichik I."/>
            <person name="Dimitrov K.M."/>
            <person name="Suarez D.L."/>
            <person name="Swayne D.E."/>
        </authorList>
    </citation>
    <scope>NUCLEOTIDE SEQUENCE [LARGE SCALE GENOMIC DNA]</scope>
    <source>
        <strain evidence="2 3">CECT 7680</strain>
    </source>
</reference>
<dbReference type="EMBL" id="FWFQ01000011">
    <property type="protein sequence ID" value="SLN37939.1"/>
    <property type="molecule type" value="Genomic_DNA"/>
</dbReference>
<dbReference type="GO" id="GO:0032259">
    <property type="term" value="P:methylation"/>
    <property type="evidence" value="ECO:0007669"/>
    <property type="project" value="UniProtKB-KW"/>
</dbReference>
<feature type="domain" description="Methyltransferase type 11" evidence="1">
    <location>
        <begin position="56"/>
        <end position="147"/>
    </location>
</feature>
<evidence type="ECO:0000313" key="3">
    <source>
        <dbReference type="Proteomes" id="UP000193409"/>
    </source>
</evidence>
<dbReference type="PANTHER" id="PTHR43861">
    <property type="entry name" value="TRANS-ACONITATE 2-METHYLTRANSFERASE-RELATED"/>
    <property type="match status" value="1"/>
</dbReference>
<dbReference type="InterPro" id="IPR013216">
    <property type="entry name" value="Methyltransf_11"/>
</dbReference>